<sequence length="336" mass="37998">MIVEWESLWTEMMAMGFPQRFASSRGLRHGNHISSYLFILVLEIFNGLMRKASGSTAFRFHPKCEQLSRHLSLGGRAKLVRSSIFDIQNFLCANLPIPKYVVEEVEKRVRCFLWSGKDEGPYRAKVSWSTACLPLVEGGLAFKGMAISNQVCLCLCLFGMKTGALWGPVWYVLSVQEKSSIQLSSDISLRDALPLKLPGMGRQTSMLLRLVSETNLFSFSTGKDKWVCDSLVDGKFMQKNLWEDIKPWLRGFFGLSGFGRVRITCFSTVVILLRRGIRECLGGGSPVSADFIYHKVVSIVHDRACSWRGIKRTKVNWEISLDWGLGYCIFLTSQYS</sequence>
<gene>
    <name evidence="1" type="ORF">LIER_20978</name>
</gene>
<evidence type="ECO:0000313" key="2">
    <source>
        <dbReference type="Proteomes" id="UP001454036"/>
    </source>
</evidence>
<dbReference type="AlphaFoldDB" id="A0AAV3QU78"/>
<organism evidence="1 2">
    <name type="scientific">Lithospermum erythrorhizon</name>
    <name type="common">Purple gromwell</name>
    <name type="synonym">Lithospermum officinale var. erythrorhizon</name>
    <dbReference type="NCBI Taxonomy" id="34254"/>
    <lineage>
        <taxon>Eukaryota</taxon>
        <taxon>Viridiplantae</taxon>
        <taxon>Streptophyta</taxon>
        <taxon>Embryophyta</taxon>
        <taxon>Tracheophyta</taxon>
        <taxon>Spermatophyta</taxon>
        <taxon>Magnoliopsida</taxon>
        <taxon>eudicotyledons</taxon>
        <taxon>Gunneridae</taxon>
        <taxon>Pentapetalae</taxon>
        <taxon>asterids</taxon>
        <taxon>lamiids</taxon>
        <taxon>Boraginales</taxon>
        <taxon>Boraginaceae</taxon>
        <taxon>Boraginoideae</taxon>
        <taxon>Lithospermeae</taxon>
        <taxon>Lithospermum</taxon>
    </lineage>
</organism>
<reference evidence="1 2" key="1">
    <citation type="submission" date="2024-01" db="EMBL/GenBank/DDBJ databases">
        <title>The complete chloroplast genome sequence of Lithospermum erythrorhizon: insights into the phylogenetic relationship among Boraginaceae species and the maternal lineages of purple gromwells.</title>
        <authorList>
            <person name="Okada T."/>
            <person name="Watanabe K."/>
        </authorList>
    </citation>
    <scope>NUCLEOTIDE SEQUENCE [LARGE SCALE GENOMIC DNA]</scope>
</reference>
<accession>A0AAV3QU78</accession>
<dbReference type="Proteomes" id="UP001454036">
    <property type="component" value="Unassembled WGS sequence"/>
</dbReference>
<comment type="caution">
    <text evidence="1">The sequence shown here is derived from an EMBL/GenBank/DDBJ whole genome shotgun (WGS) entry which is preliminary data.</text>
</comment>
<dbReference type="PANTHER" id="PTHR33116:SF84">
    <property type="entry name" value="RNA-DIRECTED DNA POLYMERASE"/>
    <property type="match status" value="1"/>
</dbReference>
<name>A0AAV3QU78_LITER</name>
<dbReference type="PANTHER" id="PTHR33116">
    <property type="entry name" value="REVERSE TRANSCRIPTASE ZINC-BINDING DOMAIN-CONTAINING PROTEIN-RELATED-RELATED"/>
    <property type="match status" value="1"/>
</dbReference>
<protein>
    <submittedName>
        <fullName evidence="1">Uncharacterized protein</fullName>
    </submittedName>
</protein>
<keyword evidence="2" id="KW-1185">Reference proteome</keyword>
<dbReference type="EMBL" id="BAABME010005438">
    <property type="protein sequence ID" value="GAA0165627.1"/>
    <property type="molecule type" value="Genomic_DNA"/>
</dbReference>
<proteinExistence type="predicted"/>
<evidence type="ECO:0000313" key="1">
    <source>
        <dbReference type="EMBL" id="GAA0165627.1"/>
    </source>
</evidence>